<dbReference type="AlphaFoldDB" id="A0A0L7LSU9"/>
<evidence type="ECO:0000313" key="3">
    <source>
        <dbReference type="Proteomes" id="UP000037510"/>
    </source>
</evidence>
<keyword evidence="1" id="KW-0812">Transmembrane</keyword>
<reference evidence="2 3" key="1">
    <citation type="journal article" date="2015" name="Genome Biol. Evol.">
        <title>The genome of winter moth (Operophtera brumata) provides a genomic perspective on sexual dimorphism and phenology.</title>
        <authorList>
            <person name="Derks M.F."/>
            <person name="Smit S."/>
            <person name="Salis L."/>
            <person name="Schijlen E."/>
            <person name="Bossers A."/>
            <person name="Mateman C."/>
            <person name="Pijl A.S."/>
            <person name="de Ridder D."/>
            <person name="Groenen M.A."/>
            <person name="Visser M.E."/>
            <person name="Megens H.J."/>
        </authorList>
    </citation>
    <scope>NUCLEOTIDE SEQUENCE [LARGE SCALE GENOMIC DNA]</scope>
    <source>
        <strain evidence="2">WM2013NL</strain>
        <tissue evidence="2">Head and thorax</tissue>
    </source>
</reference>
<keyword evidence="1" id="KW-1133">Transmembrane helix</keyword>
<protein>
    <submittedName>
        <fullName evidence="2">Uncharacterized protein</fullName>
    </submittedName>
</protein>
<organism evidence="2 3">
    <name type="scientific">Operophtera brumata</name>
    <name type="common">Winter moth</name>
    <name type="synonym">Phalaena brumata</name>
    <dbReference type="NCBI Taxonomy" id="104452"/>
    <lineage>
        <taxon>Eukaryota</taxon>
        <taxon>Metazoa</taxon>
        <taxon>Ecdysozoa</taxon>
        <taxon>Arthropoda</taxon>
        <taxon>Hexapoda</taxon>
        <taxon>Insecta</taxon>
        <taxon>Pterygota</taxon>
        <taxon>Neoptera</taxon>
        <taxon>Endopterygota</taxon>
        <taxon>Lepidoptera</taxon>
        <taxon>Glossata</taxon>
        <taxon>Ditrysia</taxon>
        <taxon>Geometroidea</taxon>
        <taxon>Geometridae</taxon>
        <taxon>Larentiinae</taxon>
        <taxon>Operophtera</taxon>
    </lineage>
</organism>
<evidence type="ECO:0000313" key="2">
    <source>
        <dbReference type="EMBL" id="KOB78548.1"/>
    </source>
</evidence>
<accession>A0A0L7LSU9</accession>
<gene>
    <name evidence="2" type="ORF">OBRU01_02127</name>
</gene>
<sequence>MADLYRANHALVVIHLVSGAVPLAMALAGNENVQLGNMMIACNIISLCHYSVLYGRVWGWYTAGAGLYTYFVAPQGTKMAYPLGLALLEYCACGVFHVRFNF</sequence>
<keyword evidence="3" id="KW-1185">Reference proteome</keyword>
<dbReference type="EMBL" id="JTDY01000156">
    <property type="protein sequence ID" value="KOB78548.1"/>
    <property type="molecule type" value="Genomic_DNA"/>
</dbReference>
<name>A0A0L7LSU9_OPEBR</name>
<proteinExistence type="predicted"/>
<dbReference type="Proteomes" id="UP000037510">
    <property type="component" value="Unassembled WGS sequence"/>
</dbReference>
<comment type="caution">
    <text evidence="2">The sequence shown here is derived from an EMBL/GenBank/DDBJ whole genome shotgun (WGS) entry which is preliminary data.</text>
</comment>
<evidence type="ECO:0000256" key="1">
    <source>
        <dbReference type="SAM" id="Phobius"/>
    </source>
</evidence>
<feature type="transmembrane region" description="Helical" evidence="1">
    <location>
        <begin position="6"/>
        <end position="28"/>
    </location>
</feature>
<keyword evidence="1" id="KW-0472">Membrane</keyword>
<feature type="transmembrane region" description="Helical" evidence="1">
    <location>
        <begin position="79"/>
        <end position="98"/>
    </location>
</feature>